<feature type="domain" description="Autotransporter" evidence="7">
    <location>
        <begin position="597"/>
        <end position="875"/>
    </location>
</feature>
<dbReference type="InterPro" id="IPR036709">
    <property type="entry name" value="Autotransporte_beta_dom_sf"/>
</dbReference>
<dbReference type="Proteomes" id="UP000224974">
    <property type="component" value="Unassembled WGS sequence"/>
</dbReference>
<evidence type="ECO:0000256" key="2">
    <source>
        <dbReference type="ARBA" id="ARBA00022729"/>
    </source>
</evidence>
<reference evidence="9" key="1">
    <citation type="submission" date="2017-09" db="EMBL/GenBank/DDBJ databases">
        <title>FDA dAtabase for Regulatory Grade micrObial Sequences (FDA-ARGOS): Supporting development and validation of Infectious Disease Dx tests.</title>
        <authorList>
            <person name="Minogue T."/>
            <person name="Wolcott M."/>
            <person name="Wasieloski L."/>
            <person name="Aguilar W."/>
            <person name="Moore D."/>
            <person name="Tallon L."/>
            <person name="Sadzewicz L."/>
            <person name="Ott S."/>
            <person name="Zhao X."/>
            <person name="Nagaraj S."/>
            <person name="Vavikolanu K."/>
            <person name="Aluvathingal J."/>
            <person name="Nadendla S."/>
            <person name="Sichtig H."/>
        </authorList>
    </citation>
    <scope>NUCLEOTIDE SEQUENCE [LARGE SCALE GENOMIC DNA]</scope>
    <source>
        <strain evidence="9">FDAARGOS_387</strain>
    </source>
</reference>
<dbReference type="PROSITE" id="PS00136">
    <property type="entry name" value="SUBTILASE_ASP"/>
    <property type="match status" value="1"/>
</dbReference>
<protein>
    <submittedName>
        <fullName evidence="8">Autotransporter domain-containing protein</fullName>
    </submittedName>
</protein>
<dbReference type="PANTHER" id="PTHR42884:SF14">
    <property type="entry name" value="NEUROENDOCRINE CONVERTASE 1"/>
    <property type="match status" value="1"/>
</dbReference>
<dbReference type="InterPro" id="IPR000209">
    <property type="entry name" value="Peptidase_S8/S53_dom"/>
</dbReference>
<dbReference type="SMART" id="SM00869">
    <property type="entry name" value="Autotransporter"/>
    <property type="match status" value="1"/>
</dbReference>
<proteinExistence type="inferred from homology"/>
<organism evidence="8 9">
    <name type="scientific">Budvicia aquatica</name>
    <dbReference type="NCBI Taxonomy" id="82979"/>
    <lineage>
        <taxon>Bacteria</taxon>
        <taxon>Pseudomonadati</taxon>
        <taxon>Pseudomonadota</taxon>
        <taxon>Gammaproteobacteria</taxon>
        <taxon>Enterobacterales</taxon>
        <taxon>Budviciaceae</taxon>
        <taxon>Budvicia</taxon>
    </lineage>
</organism>
<dbReference type="CDD" id="cd04848">
    <property type="entry name" value="Peptidases_S8_Autotransporter_serine_protease_like"/>
    <property type="match status" value="1"/>
</dbReference>
<dbReference type="SUPFAM" id="SSF52743">
    <property type="entry name" value="Subtilisin-like"/>
    <property type="match status" value="1"/>
</dbReference>
<evidence type="ECO:0000256" key="6">
    <source>
        <dbReference type="SAM" id="MobiDB-lite"/>
    </source>
</evidence>
<dbReference type="InterPro" id="IPR015500">
    <property type="entry name" value="Peptidase_S8_subtilisin-rel"/>
</dbReference>
<comment type="similarity">
    <text evidence="5">Belongs to the peptidase S8 family.</text>
</comment>
<evidence type="ECO:0000259" key="7">
    <source>
        <dbReference type="PROSITE" id="PS51208"/>
    </source>
</evidence>
<comment type="caution">
    <text evidence="8">The sequence shown here is derived from an EMBL/GenBank/DDBJ whole genome shotgun (WGS) entry which is preliminary data.</text>
</comment>
<dbReference type="PROSITE" id="PS51892">
    <property type="entry name" value="SUBTILASE"/>
    <property type="match status" value="1"/>
</dbReference>
<evidence type="ECO:0000256" key="5">
    <source>
        <dbReference type="PROSITE-ProRule" id="PRU01240"/>
    </source>
</evidence>
<evidence type="ECO:0000313" key="8">
    <source>
        <dbReference type="EMBL" id="PHI32595.1"/>
    </source>
</evidence>
<evidence type="ECO:0000256" key="1">
    <source>
        <dbReference type="ARBA" id="ARBA00022670"/>
    </source>
</evidence>
<keyword evidence="4 5" id="KW-0720">Serine protease</keyword>
<dbReference type="NCBIfam" id="TIGR01414">
    <property type="entry name" value="autotrans_barl"/>
    <property type="match status" value="1"/>
</dbReference>
<dbReference type="InterPro" id="IPR005546">
    <property type="entry name" value="Autotransporte_beta"/>
</dbReference>
<accession>A0A2C6DVT5</accession>
<feature type="active site" description="Charge relay system" evidence="5">
    <location>
        <position position="249"/>
    </location>
</feature>
<dbReference type="PRINTS" id="PR00723">
    <property type="entry name" value="SUBTILISIN"/>
</dbReference>
<dbReference type="STRING" id="1111728.GCA_000427805_04365"/>
<dbReference type="InterPro" id="IPR013425">
    <property type="entry name" value="Autotrns_rpt"/>
</dbReference>
<dbReference type="InterPro" id="IPR006315">
    <property type="entry name" value="OM_autotransptr_brl_dom"/>
</dbReference>
<dbReference type="PANTHER" id="PTHR42884">
    <property type="entry name" value="PROPROTEIN CONVERTASE SUBTILISIN/KEXIN-RELATED"/>
    <property type="match status" value="1"/>
</dbReference>
<gene>
    <name evidence="8" type="ORF">CRN84_04690</name>
</gene>
<dbReference type="InterPro" id="IPR023827">
    <property type="entry name" value="Peptidase_S8_Asp-AS"/>
</dbReference>
<dbReference type="Gene3D" id="3.40.50.200">
    <property type="entry name" value="Peptidase S8/S53 domain"/>
    <property type="match status" value="1"/>
</dbReference>
<dbReference type="AlphaFoldDB" id="A0A2C6DVT5"/>
<dbReference type="PROSITE" id="PS00138">
    <property type="entry name" value="SUBTILASE_SER"/>
    <property type="match status" value="1"/>
</dbReference>
<dbReference type="GO" id="GO:0016485">
    <property type="term" value="P:protein processing"/>
    <property type="evidence" value="ECO:0007669"/>
    <property type="project" value="TreeGrafter"/>
</dbReference>
<dbReference type="GO" id="GO:0004252">
    <property type="term" value="F:serine-type endopeptidase activity"/>
    <property type="evidence" value="ECO:0007669"/>
    <property type="project" value="UniProtKB-UniRule"/>
</dbReference>
<dbReference type="InterPro" id="IPR034061">
    <property type="entry name" value="Peptidases_S8_Autotransporter"/>
</dbReference>
<dbReference type="GO" id="GO:0005886">
    <property type="term" value="C:plasma membrane"/>
    <property type="evidence" value="ECO:0007669"/>
    <property type="project" value="TreeGrafter"/>
</dbReference>
<feature type="region of interest" description="Disordered" evidence="6">
    <location>
        <begin position="649"/>
        <end position="668"/>
    </location>
</feature>
<evidence type="ECO:0000256" key="3">
    <source>
        <dbReference type="ARBA" id="ARBA00022801"/>
    </source>
</evidence>
<dbReference type="Pfam" id="PF00082">
    <property type="entry name" value="Peptidase_S8"/>
    <property type="match status" value="1"/>
</dbReference>
<keyword evidence="2" id="KW-0732">Signal</keyword>
<dbReference type="NCBIfam" id="TIGR02601">
    <property type="entry name" value="autotrns_rpt"/>
    <property type="match status" value="1"/>
</dbReference>
<dbReference type="InterPro" id="IPR036852">
    <property type="entry name" value="Peptidase_S8/S53_dom_sf"/>
</dbReference>
<dbReference type="SUPFAM" id="SSF103515">
    <property type="entry name" value="Autotransporter"/>
    <property type="match status" value="1"/>
</dbReference>
<feature type="active site" description="Charge relay system" evidence="5">
    <location>
        <position position="70"/>
    </location>
</feature>
<dbReference type="EMBL" id="PDDX01000001">
    <property type="protein sequence ID" value="PHI32595.1"/>
    <property type="molecule type" value="Genomic_DNA"/>
</dbReference>
<feature type="compositionally biased region" description="Low complexity" evidence="6">
    <location>
        <begin position="649"/>
        <end position="661"/>
    </location>
</feature>
<keyword evidence="1 5" id="KW-0645">Protease</keyword>
<keyword evidence="3 5" id="KW-0378">Hydrolase</keyword>
<dbReference type="Pfam" id="PF03797">
    <property type="entry name" value="Autotransporter"/>
    <property type="match status" value="1"/>
</dbReference>
<dbReference type="InterPro" id="IPR023828">
    <property type="entry name" value="Peptidase_S8_Ser-AS"/>
</dbReference>
<feature type="active site" description="Charge relay system" evidence="5">
    <location>
        <position position="34"/>
    </location>
</feature>
<evidence type="ECO:0000313" key="9">
    <source>
        <dbReference type="Proteomes" id="UP000224974"/>
    </source>
</evidence>
<dbReference type="GO" id="GO:0019867">
    <property type="term" value="C:outer membrane"/>
    <property type="evidence" value="ECO:0007669"/>
    <property type="project" value="InterPro"/>
</dbReference>
<dbReference type="Pfam" id="PF12951">
    <property type="entry name" value="PATR"/>
    <property type="match status" value="1"/>
</dbReference>
<evidence type="ECO:0000256" key="4">
    <source>
        <dbReference type="ARBA" id="ARBA00022825"/>
    </source>
</evidence>
<dbReference type="PROSITE" id="PS51208">
    <property type="entry name" value="AUTOTRANSPORTER"/>
    <property type="match status" value="1"/>
</dbReference>
<name>A0A2C6DVT5_9GAMM</name>
<keyword evidence="9" id="KW-1185">Reference proteome</keyword>
<sequence>MNRNNYNQHLFITHSAEAQQSGLTGAGVIIGLIDSGVLTTNLALSGKVINSLSYVDSTTNNVNIGDVRGHGTMVAETIAGQRVGNFSGGVAPGVSIVSARIISDTPTSAGSPRYSLARVNMDVANSGAKIINNSWSLPDWDINDRAVTNNYVNAYQYFISTHGGLVVFSSGNDSASTPNKIASLPSVAGSLSLEKGWLVVSAVNTYNPNELASYANACGISMRYCMVAPGTVSVLSDDGVNNTMVSGTSFAAPQVSGAAALVWQAFPYFSNDLVRQTLLGTATDLGAPGVDSTFGYGLLNTAAAIRGPMKFDWGDVSVSFDGYSSTWRNPISGAGGLIKQGSGTLILAEDATYSGLTQVQGGTLSSNNSLASAVNIGTQGTLDVRRVGGQVNNQGSVVLRNGQTVFNRDYVQTKDGQLDVVLGSTLQIAGAANIQGGNLNVLAIPQGYITVAKQDVLTANHGVTGSFDKLTQSAGVFLDATIGQSSNDVWLNVNRINTSSVKGVEYTAAATAGANRVEKAFTQLDQQAANSPTASANSAQSDFLNAAASLQQSPTAQAAKASLESLSGQMPAASTAMTYQAINVNNRQVSNHIAQLLDSPKTNEWSNNINYQSSMTSGGYSGLGYNMNGWVMGQDVFLDRNTFIGSTLSRSSTSGSLRGGSEQSNGTITEGSLYGGKIFDAYYVTGRIGSGYYDGQQKRNVQLGNQSFRADSDQGGSYFTAGSEIGYRIKNDGWQFTPYVDTQYISLKQDAFTESGASGFGLKANDQTTTRWQAGVGARTGYGWDVGHKQKLVLTASTHYQHAIAQDDGSYNASFTGVNQYMPLDGIALSHDVVMIGSGLEWMFSEALSMNMNYEQYFSDNQQSSSLNMNVSVRF</sequence>
<dbReference type="Gene3D" id="2.40.128.130">
    <property type="entry name" value="Autotransporter beta-domain"/>
    <property type="match status" value="1"/>
</dbReference>